<organism evidence="2">
    <name type="scientific">Glycine soja</name>
    <name type="common">Wild soybean</name>
    <dbReference type="NCBI Taxonomy" id="3848"/>
    <lineage>
        <taxon>Eukaryota</taxon>
        <taxon>Viridiplantae</taxon>
        <taxon>Streptophyta</taxon>
        <taxon>Embryophyta</taxon>
        <taxon>Tracheophyta</taxon>
        <taxon>Spermatophyta</taxon>
        <taxon>Magnoliopsida</taxon>
        <taxon>eudicotyledons</taxon>
        <taxon>Gunneridae</taxon>
        <taxon>Pentapetalae</taxon>
        <taxon>rosids</taxon>
        <taxon>fabids</taxon>
        <taxon>Fabales</taxon>
        <taxon>Fabaceae</taxon>
        <taxon>Papilionoideae</taxon>
        <taxon>50 kb inversion clade</taxon>
        <taxon>NPAAA clade</taxon>
        <taxon>indigoferoid/millettioid clade</taxon>
        <taxon>Phaseoleae</taxon>
        <taxon>Glycine</taxon>
        <taxon>Glycine subgen. Soja</taxon>
    </lineage>
</organism>
<dbReference type="AlphaFoldDB" id="A0A0B2QNM3"/>
<evidence type="ECO:0000313" key="2">
    <source>
        <dbReference type="EMBL" id="KHN23060.1"/>
    </source>
</evidence>
<feature type="domain" description="Reverse transcriptase zinc-binding" evidence="1">
    <location>
        <begin position="2"/>
        <end position="45"/>
    </location>
</feature>
<proteinExistence type="predicted"/>
<feature type="non-terminal residue" evidence="2">
    <location>
        <position position="146"/>
    </location>
</feature>
<protein>
    <recommendedName>
        <fullName evidence="1">Reverse transcriptase zinc-binding domain-containing protein</fullName>
    </recommendedName>
</protein>
<gene>
    <name evidence="2" type="ORF">glysoja_038885</name>
</gene>
<sequence>VATRSNLKHRNINKAELDHLCLMCHLEEEDNNHLLFACSFSQKIWQNCYNWIGVQLAQHCEPIQYFHMHTCYWLGKSKTIIWRVMWCAMVWSIWCHKNKIIFEGVELDFDDTMEHIRLREWSWLATKVNNFSYSFYEWYMNPAYCI</sequence>
<dbReference type="Proteomes" id="UP000053555">
    <property type="component" value="Unassembled WGS sequence"/>
</dbReference>
<dbReference type="Pfam" id="PF13966">
    <property type="entry name" value="zf-RVT"/>
    <property type="match status" value="1"/>
</dbReference>
<dbReference type="InterPro" id="IPR026960">
    <property type="entry name" value="RVT-Znf"/>
</dbReference>
<accession>A0A0B2QNM3</accession>
<evidence type="ECO:0000259" key="1">
    <source>
        <dbReference type="Pfam" id="PF13966"/>
    </source>
</evidence>
<dbReference type="EMBL" id="KN656598">
    <property type="protein sequence ID" value="KHN23060.1"/>
    <property type="molecule type" value="Genomic_DNA"/>
</dbReference>
<reference evidence="2" key="1">
    <citation type="submission" date="2014-07" db="EMBL/GenBank/DDBJ databases">
        <title>Identification of a novel salt tolerance gene in wild soybean by whole-genome sequencing.</title>
        <authorList>
            <person name="Lam H.-M."/>
            <person name="Qi X."/>
            <person name="Li M.-W."/>
            <person name="Liu X."/>
            <person name="Xie M."/>
            <person name="Ni M."/>
            <person name="Xu X."/>
        </authorList>
    </citation>
    <scope>NUCLEOTIDE SEQUENCE [LARGE SCALE GENOMIC DNA]</scope>
    <source>
        <tissue evidence="2">Root</tissue>
    </source>
</reference>
<name>A0A0B2QNM3_GLYSO</name>
<feature type="non-terminal residue" evidence="2">
    <location>
        <position position="1"/>
    </location>
</feature>